<evidence type="ECO:0000313" key="4">
    <source>
        <dbReference type="EMBL" id="MBB4755291.1"/>
    </source>
</evidence>
<dbReference type="EMBL" id="BOMP01000211">
    <property type="protein sequence ID" value="GIE46423.1"/>
    <property type="molecule type" value="Genomic_DNA"/>
</dbReference>
<gene>
    <name evidence="3" type="ORF">Alo02nite_93210</name>
    <name evidence="4" type="ORF">BJ964_009562</name>
</gene>
<evidence type="ECO:0000256" key="2">
    <source>
        <dbReference type="SAM" id="Phobius"/>
    </source>
</evidence>
<dbReference type="Proteomes" id="UP000590511">
    <property type="component" value="Unassembled WGS sequence"/>
</dbReference>
<feature type="transmembrane region" description="Helical" evidence="2">
    <location>
        <begin position="12"/>
        <end position="30"/>
    </location>
</feature>
<name>A0A7W7HRC3_9ACTN</name>
<proteinExistence type="predicted"/>
<sequence length="110" mass="11494">MTTGALIELGKVAAAVVALSGLAVLIGKAVRGMLRMVRRLTRLTDEVLGDGDERPGWGKRLTAIEANVAALQAKIREVAHEVKPNGGSSMRDEVRRIAEATGANTPPGAP</sequence>
<dbReference type="Proteomes" id="UP000631312">
    <property type="component" value="Unassembled WGS sequence"/>
</dbReference>
<comment type="caution">
    <text evidence="4">The sequence shown here is derived from an EMBL/GenBank/DDBJ whole genome shotgun (WGS) entry which is preliminary data.</text>
</comment>
<keyword evidence="6" id="KW-1185">Reference proteome</keyword>
<keyword evidence="2" id="KW-1133">Transmembrane helix</keyword>
<reference evidence="3 6" key="2">
    <citation type="submission" date="2021-01" db="EMBL/GenBank/DDBJ databases">
        <title>Whole genome shotgun sequence of Actinoplanes lobatus NBRC 12513.</title>
        <authorList>
            <person name="Komaki H."/>
            <person name="Tamura T."/>
        </authorList>
    </citation>
    <scope>NUCLEOTIDE SEQUENCE [LARGE SCALE GENOMIC DNA]</scope>
    <source>
        <strain evidence="3 6">NBRC 12513</strain>
    </source>
</reference>
<evidence type="ECO:0000313" key="3">
    <source>
        <dbReference type="EMBL" id="GIE46423.1"/>
    </source>
</evidence>
<dbReference type="AlphaFoldDB" id="A0A7W7HRC3"/>
<feature type="region of interest" description="Disordered" evidence="1">
    <location>
        <begin position="82"/>
        <end position="110"/>
    </location>
</feature>
<accession>A0A7W7HRC3</accession>
<protein>
    <submittedName>
        <fullName evidence="4">Prophage DNA circulation protein</fullName>
    </submittedName>
</protein>
<dbReference type="RefSeq" id="WP_239163893.1">
    <property type="nucleotide sequence ID" value="NZ_BOMP01000211.1"/>
</dbReference>
<reference evidence="4 5" key="1">
    <citation type="submission" date="2020-08" db="EMBL/GenBank/DDBJ databases">
        <title>Sequencing the genomes of 1000 actinobacteria strains.</title>
        <authorList>
            <person name="Klenk H.-P."/>
        </authorList>
    </citation>
    <scope>NUCLEOTIDE SEQUENCE [LARGE SCALE GENOMIC DNA]</scope>
    <source>
        <strain evidence="4 5">DSM 43150</strain>
    </source>
</reference>
<keyword evidence="2" id="KW-0472">Membrane</keyword>
<evidence type="ECO:0000313" key="6">
    <source>
        <dbReference type="Proteomes" id="UP000631312"/>
    </source>
</evidence>
<evidence type="ECO:0000313" key="5">
    <source>
        <dbReference type="Proteomes" id="UP000590511"/>
    </source>
</evidence>
<evidence type="ECO:0000256" key="1">
    <source>
        <dbReference type="SAM" id="MobiDB-lite"/>
    </source>
</evidence>
<organism evidence="4 5">
    <name type="scientific">Actinoplanes lobatus</name>
    <dbReference type="NCBI Taxonomy" id="113568"/>
    <lineage>
        <taxon>Bacteria</taxon>
        <taxon>Bacillati</taxon>
        <taxon>Actinomycetota</taxon>
        <taxon>Actinomycetes</taxon>
        <taxon>Micromonosporales</taxon>
        <taxon>Micromonosporaceae</taxon>
        <taxon>Actinoplanes</taxon>
    </lineage>
</organism>
<keyword evidence="2" id="KW-0812">Transmembrane</keyword>
<dbReference type="EMBL" id="JACHNC010000002">
    <property type="protein sequence ID" value="MBB4755291.1"/>
    <property type="molecule type" value="Genomic_DNA"/>
</dbReference>